<evidence type="ECO:0000256" key="5">
    <source>
        <dbReference type="ARBA" id="ARBA00022643"/>
    </source>
</evidence>
<dbReference type="PANTHER" id="PTHR42747">
    <property type="entry name" value="NITRONATE MONOOXYGENASE-RELATED"/>
    <property type="match status" value="1"/>
</dbReference>
<proteinExistence type="inferred from homology"/>
<dbReference type="OrthoDB" id="9778912at2"/>
<dbReference type="GO" id="GO:0009636">
    <property type="term" value="P:response to toxic substance"/>
    <property type="evidence" value="ECO:0007669"/>
    <property type="project" value="UniProtKB-KW"/>
</dbReference>
<name>A0A2S1LQB5_9FLAO</name>
<evidence type="ECO:0000256" key="4">
    <source>
        <dbReference type="ARBA" id="ARBA00022630"/>
    </source>
</evidence>
<protein>
    <recommendedName>
        <fullName evidence="8">Propionate 3-nitronate monooxygenase</fullName>
    </recommendedName>
</protein>
<dbReference type="KEGG" id="fki:FK004_12330"/>
<evidence type="ECO:0000256" key="2">
    <source>
        <dbReference type="ARBA" id="ARBA00009881"/>
    </source>
</evidence>
<dbReference type="PANTHER" id="PTHR42747:SF3">
    <property type="entry name" value="NITRONATE MONOOXYGENASE-RELATED"/>
    <property type="match status" value="1"/>
</dbReference>
<keyword evidence="11" id="KW-1185">Reference proteome</keyword>
<comment type="cofactor">
    <cofactor evidence="1">
        <name>FMN</name>
        <dbReference type="ChEBI" id="CHEBI:58210"/>
    </cofactor>
</comment>
<dbReference type="Gene3D" id="3.20.20.70">
    <property type="entry name" value="Aldolase class I"/>
    <property type="match status" value="1"/>
</dbReference>
<dbReference type="CDD" id="cd04730">
    <property type="entry name" value="NPD_like"/>
    <property type="match status" value="1"/>
</dbReference>
<accession>A0A2S1LQB5</accession>
<evidence type="ECO:0000256" key="8">
    <source>
        <dbReference type="ARBA" id="ARBA00031155"/>
    </source>
</evidence>
<evidence type="ECO:0000256" key="1">
    <source>
        <dbReference type="ARBA" id="ARBA00001917"/>
    </source>
</evidence>
<dbReference type="AlphaFoldDB" id="A0A2S1LQB5"/>
<dbReference type="InterPro" id="IPR004136">
    <property type="entry name" value="NMO"/>
</dbReference>
<evidence type="ECO:0000313" key="11">
    <source>
        <dbReference type="Proteomes" id="UP000244677"/>
    </source>
</evidence>
<dbReference type="GO" id="GO:0018580">
    <property type="term" value="F:nitronate monooxygenase activity"/>
    <property type="evidence" value="ECO:0007669"/>
    <property type="project" value="InterPro"/>
</dbReference>
<evidence type="ECO:0000256" key="7">
    <source>
        <dbReference type="ARBA" id="ARBA00023033"/>
    </source>
</evidence>
<keyword evidence="4" id="KW-0285">Flavoprotein</keyword>
<keyword evidence="7" id="KW-0503">Monooxygenase</keyword>
<organism evidence="10 11">
    <name type="scientific">Flavobacterium kingsejongi</name>
    <dbReference type="NCBI Taxonomy" id="1678728"/>
    <lineage>
        <taxon>Bacteria</taxon>
        <taxon>Pseudomonadati</taxon>
        <taxon>Bacteroidota</taxon>
        <taxon>Flavobacteriia</taxon>
        <taxon>Flavobacteriales</taxon>
        <taxon>Flavobacteriaceae</taxon>
        <taxon>Flavobacterium</taxon>
    </lineage>
</organism>
<keyword evidence="5" id="KW-0288">FMN</keyword>
<sequence length="351" mass="37273">MERKTKLIEALKIKIPVVQGPMLGVTTPAMVAAVSNSGGLGSLPVGGLAPDKVEELIQATKRLTDQPFAVNVFAHEIPTHTNPAILNAMQDFLAAFSLAHGLPYTVRDTSEFKFVGYQEQLDSILRNKVPVVSSTFGVLDQHSMSRLQEKKITVIGTATSVAEALVLEQSGVAIVTAQGIEAGGHRGSFLQQDRLPQIGSMSLIPLISDAVQIPVLAAGGIATNRAMRAAFLLGAAGVQVGSLFIPAAESAASEIYKEAVMGAKDTDTVVTKALTGRWARGIRNVLLESIENAGLEIPDYVIHNFLTSGIRSFAAGAQRKEFLSLWAGQSSSKAKRGTTAELFLELVQDGW</sequence>
<dbReference type="EMBL" id="CP020919">
    <property type="protein sequence ID" value="AWG25953.1"/>
    <property type="molecule type" value="Genomic_DNA"/>
</dbReference>
<evidence type="ECO:0000256" key="6">
    <source>
        <dbReference type="ARBA" id="ARBA00023002"/>
    </source>
</evidence>
<keyword evidence="6" id="KW-0560">Oxidoreductase</keyword>
<evidence type="ECO:0000313" key="10">
    <source>
        <dbReference type="EMBL" id="AWG25953.1"/>
    </source>
</evidence>
<reference evidence="10 11" key="1">
    <citation type="submission" date="2017-04" db="EMBL/GenBank/DDBJ databases">
        <title>Complete genome sequence of Flavobacterium kingsejong AJ004.</title>
        <authorList>
            <person name="Lee P.C."/>
        </authorList>
    </citation>
    <scope>NUCLEOTIDE SEQUENCE [LARGE SCALE GENOMIC DNA]</scope>
    <source>
        <strain evidence="10 11">AJ004</strain>
    </source>
</reference>
<dbReference type="Pfam" id="PF03060">
    <property type="entry name" value="NMO"/>
    <property type="match status" value="1"/>
</dbReference>
<dbReference type="SUPFAM" id="SSF51412">
    <property type="entry name" value="Inosine monophosphate dehydrogenase (IMPDH)"/>
    <property type="match status" value="1"/>
</dbReference>
<dbReference type="Proteomes" id="UP000244677">
    <property type="component" value="Chromosome"/>
</dbReference>
<evidence type="ECO:0000256" key="3">
    <source>
        <dbReference type="ARBA" id="ARBA00022575"/>
    </source>
</evidence>
<keyword evidence="3" id="KW-0216">Detoxification</keyword>
<dbReference type="InterPro" id="IPR013785">
    <property type="entry name" value="Aldolase_TIM"/>
</dbReference>
<comment type="catalytic activity">
    <reaction evidence="9">
        <text>3 propionate 3-nitronate + 3 O2 + H2O = 3 3-oxopropanoate + 2 nitrate + nitrite + H2O2 + 3 H(+)</text>
        <dbReference type="Rhea" id="RHEA:57332"/>
        <dbReference type="ChEBI" id="CHEBI:15377"/>
        <dbReference type="ChEBI" id="CHEBI:15378"/>
        <dbReference type="ChEBI" id="CHEBI:15379"/>
        <dbReference type="ChEBI" id="CHEBI:16240"/>
        <dbReference type="ChEBI" id="CHEBI:16301"/>
        <dbReference type="ChEBI" id="CHEBI:17632"/>
        <dbReference type="ChEBI" id="CHEBI:33190"/>
        <dbReference type="ChEBI" id="CHEBI:136067"/>
    </reaction>
</comment>
<comment type="similarity">
    <text evidence="2">Belongs to the nitronate monooxygenase family. NMO class I subfamily.</text>
</comment>
<dbReference type="RefSeq" id="WP_108737496.1">
    <property type="nucleotide sequence ID" value="NZ_CP020919.1"/>
</dbReference>
<evidence type="ECO:0000256" key="9">
    <source>
        <dbReference type="ARBA" id="ARBA00049401"/>
    </source>
</evidence>
<gene>
    <name evidence="10" type="ORF">FK004_12330</name>
</gene>